<feature type="transmembrane region" description="Helical" evidence="1">
    <location>
        <begin position="69"/>
        <end position="87"/>
    </location>
</feature>
<evidence type="ECO:0000313" key="3">
    <source>
        <dbReference type="Proteomes" id="UP000305675"/>
    </source>
</evidence>
<keyword evidence="3" id="KW-1185">Reference proteome</keyword>
<keyword evidence="1" id="KW-0472">Membrane</keyword>
<dbReference type="Proteomes" id="UP000305675">
    <property type="component" value="Unassembled WGS sequence"/>
</dbReference>
<proteinExistence type="predicted"/>
<comment type="caution">
    <text evidence="2">The sequence shown here is derived from an EMBL/GenBank/DDBJ whole genome shotgun (WGS) entry which is preliminary data.</text>
</comment>
<feature type="transmembrane region" description="Helical" evidence="1">
    <location>
        <begin position="107"/>
        <end position="128"/>
    </location>
</feature>
<evidence type="ECO:0000313" key="2">
    <source>
        <dbReference type="EMBL" id="TKB54281.1"/>
    </source>
</evidence>
<organism evidence="2 3">
    <name type="scientific">Ferrimonas aestuarii</name>
    <dbReference type="NCBI Taxonomy" id="2569539"/>
    <lineage>
        <taxon>Bacteria</taxon>
        <taxon>Pseudomonadati</taxon>
        <taxon>Pseudomonadota</taxon>
        <taxon>Gammaproteobacteria</taxon>
        <taxon>Alteromonadales</taxon>
        <taxon>Ferrimonadaceae</taxon>
        <taxon>Ferrimonas</taxon>
    </lineage>
</organism>
<protein>
    <submittedName>
        <fullName evidence="2">Uncharacterized protein</fullName>
    </submittedName>
</protein>
<dbReference type="AlphaFoldDB" id="A0A4U1BMB5"/>
<evidence type="ECO:0000256" key="1">
    <source>
        <dbReference type="SAM" id="Phobius"/>
    </source>
</evidence>
<accession>A0A4U1BMB5</accession>
<keyword evidence="1" id="KW-0812">Transmembrane</keyword>
<dbReference type="RefSeq" id="WP_136863830.1">
    <property type="nucleotide sequence ID" value="NZ_SWCJ01000009.1"/>
</dbReference>
<name>A0A4U1BMB5_9GAMM</name>
<keyword evidence="1" id="KW-1133">Transmembrane helix</keyword>
<gene>
    <name evidence="2" type="ORF">FCL42_12885</name>
</gene>
<reference evidence="2 3" key="1">
    <citation type="submission" date="2019-04" db="EMBL/GenBank/DDBJ databases">
        <authorList>
            <person name="Hwang J.C."/>
        </authorList>
    </citation>
    <scope>NUCLEOTIDE SEQUENCE [LARGE SCALE GENOMIC DNA]</scope>
    <source>
        <strain evidence="2 3">IMCC35002</strain>
    </source>
</reference>
<sequence>MESRHRLKLGGQSLLLKIRPHHLLDSKLTMCGWVDGKLAFEQQASLLSSGPQYSADQSQWLEDRRLPKWFSWMFYIPFFFLAISGIISLGQFTDSFGPLVSVTFEQGRVACIAMMLILGVSMAIKWTIDAIRVPLNKADNL</sequence>
<dbReference type="EMBL" id="SWCJ01000009">
    <property type="protein sequence ID" value="TKB54281.1"/>
    <property type="molecule type" value="Genomic_DNA"/>
</dbReference>